<dbReference type="OrthoDB" id="5488434at2"/>
<dbReference type="InterPro" id="IPR004276">
    <property type="entry name" value="GlycoTrans_28_N"/>
</dbReference>
<protein>
    <recommendedName>
        <fullName evidence="2">Glycosyltransferase family 28 N-terminal domain-containing protein</fullName>
    </recommendedName>
</protein>
<dbReference type="RefSeq" id="WP_132338773.1">
    <property type="nucleotide sequence ID" value="NZ_SMJZ01000181.1"/>
</dbReference>
<sequence>MARVLFAATPFHGHVTPLLTVAKDMKARGHDVLFLTVARFATAVESGGLRFEALPEEPDFDDLRMSAAFPEFAETGTGYDHHIFFWKRVFADAAVAQYRRIQTLLEHFPATALVHDTVFLGALPLSLRPPDGVRPATICLGVLPPMLLSDDVPPFGPGTQYLAGPEGRERNRRLNAETLEAYAGLQKDVVSVFAAIGCDLPGFVFDCAVVPTTTGRNTRTRSACCSGRAAASTPVSARSSAPPSSRSPWPAPRSCWPA</sequence>
<name>A0A4R4MWP0_9ACTN</name>
<dbReference type="GO" id="GO:0005975">
    <property type="term" value="P:carbohydrate metabolic process"/>
    <property type="evidence" value="ECO:0007669"/>
    <property type="project" value="InterPro"/>
</dbReference>
<dbReference type="Pfam" id="PF03033">
    <property type="entry name" value="Glyco_transf_28"/>
    <property type="match status" value="1"/>
</dbReference>
<proteinExistence type="predicted"/>
<feature type="region of interest" description="Disordered" evidence="1">
    <location>
        <begin position="230"/>
        <end position="258"/>
    </location>
</feature>
<dbReference type="AlphaFoldDB" id="A0A4R4MWP0"/>
<feature type="domain" description="Glycosyltransferase family 28 N-terminal" evidence="2">
    <location>
        <begin position="13"/>
        <end position="111"/>
    </location>
</feature>
<evidence type="ECO:0000313" key="4">
    <source>
        <dbReference type="Proteomes" id="UP000295157"/>
    </source>
</evidence>
<dbReference type="Proteomes" id="UP000295157">
    <property type="component" value="Unassembled WGS sequence"/>
</dbReference>
<dbReference type="SUPFAM" id="SSF53756">
    <property type="entry name" value="UDP-Glycosyltransferase/glycogen phosphorylase"/>
    <property type="match status" value="1"/>
</dbReference>
<comment type="caution">
    <text evidence="3">The sequence shown here is derived from an EMBL/GenBank/DDBJ whole genome shotgun (WGS) entry which is preliminary data.</text>
</comment>
<reference evidence="3 4" key="1">
    <citation type="submission" date="2019-02" db="EMBL/GenBank/DDBJ databases">
        <title>Draft genome sequences of novel Actinobacteria.</title>
        <authorList>
            <person name="Sahin N."/>
            <person name="Ay H."/>
            <person name="Saygin H."/>
        </authorList>
    </citation>
    <scope>NUCLEOTIDE SEQUENCE [LARGE SCALE GENOMIC DNA]</scope>
    <source>
        <strain evidence="3 4">KC201</strain>
    </source>
</reference>
<evidence type="ECO:0000256" key="1">
    <source>
        <dbReference type="SAM" id="MobiDB-lite"/>
    </source>
</evidence>
<dbReference type="GO" id="GO:0016758">
    <property type="term" value="F:hexosyltransferase activity"/>
    <property type="evidence" value="ECO:0007669"/>
    <property type="project" value="InterPro"/>
</dbReference>
<dbReference type="Gene3D" id="3.40.50.2000">
    <property type="entry name" value="Glycogen Phosphorylase B"/>
    <property type="match status" value="1"/>
</dbReference>
<evidence type="ECO:0000259" key="2">
    <source>
        <dbReference type="Pfam" id="PF03033"/>
    </source>
</evidence>
<gene>
    <name evidence="3" type="ORF">E1267_34050</name>
</gene>
<accession>A0A4R4MWP0</accession>
<dbReference type="EMBL" id="SMJZ01000181">
    <property type="protein sequence ID" value="TDC00671.1"/>
    <property type="molecule type" value="Genomic_DNA"/>
</dbReference>
<keyword evidence="4" id="KW-1185">Reference proteome</keyword>
<evidence type="ECO:0000313" key="3">
    <source>
        <dbReference type="EMBL" id="TDC00671.1"/>
    </source>
</evidence>
<dbReference type="GO" id="GO:1901137">
    <property type="term" value="P:carbohydrate derivative biosynthetic process"/>
    <property type="evidence" value="ECO:0007669"/>
    <property type="project" value="UniProtKB-ARBA"/>
</dbReference>
<organism evidence="3 4">
    <name type="scientific">Nonomuraea longispora</name>
    <dbReference type="NCBI Taxonomy" id="1848320"/>
    <lineage>
        <taxon>Bacteria</taxon>
        <taxon>Bacillati</taxon>
        <taxon>Actinomycetota</taxon>
        <taxon>Actinomycetes</taxon>
        <taxon>Streptosporangiales</taxon>
        <taxon>Streptosporangiaceae</taxon>
        <taxon>Nonomuraea</taxon>
    </lineage>
</organism>